<gene>
    <name evidence="2" type="ORF">PCOR1329_LOCUS18589</name>
</gene>
<evidence type="ECO:0008006" key="4">
    <source>
        <dbReference type="Google" id="ProtNLM"/>
    </source>
</evidence>
<dbReference type="Proteomes" id="UP001189429">
    <property type="component" value="Unassembled WGS sequence"/>
</dbReference>
<organism evidence="2 3">
    <name type="scientific">Prorocentrum cordatum</name>
    <dbReference type="NCBI Taxonomy" id="2364126"/>
    <lineage>
        <taxon>Eukaryota</taxon>
        <taxon>Sar</taxon>
        <taxon>Alveolata</taxon>
        <taxon>Dinophyceae</taxon>
        <taxon>Prorocentrales</taxon>
        <taxon>Prorocentraceae</taxon>
        <taxon>Prorocentrum</taxon>
    </lineage>
</organism>
<comment type="caution">
    <text evidence="2">The sequence shown here is derived from an EMBL/GenBank/DDBJ whole genome shotgun (WGS) entry which is preliminary data.</text>
</comment>
<feature type="compositionally biased region" description="Gly residues" evidence="1">
    <location>
        <begin position="882"/>
        <end position="894"/>
    </location>
</feature>
<evidence type="ECO:0000313" key="3">
    <source>
        <dbReference type="Proteomes" id="UP001189429"/>
    </source>
</evidence>
<evidence type="ECO:0000256" key="1">
    <source>
        <dbReference type="SAM" id="MobiDB-lite"/>
    </source>
</evidence>
<accession>A0ABN9R8K6</accession>
<evidence type="ECO:0000313" key="2">
    <source>
        <dbReference type="EMBL" id="CAK0815232.1"/>
    </source>
</evidence>
<feature type="region of interest" description="Disordered" evidence="1">
    <location>
        <begin position="865"/>
        <end position="930"/>
    </location>
</feature>
<feature type="non-terminal residue" evidence="2">
    <location>
        <position position="1"/>
    </location>
</feature>
<keyword evidence="3" id="KW-1185">Reference proteome</keyword>
<feature type="compositionally biased region" description="Gly residues" evidence="1">
    <location>
        <begin position="909"/>
        <end position="925"/>
    </location>
</feature>
<dbReference type="EMBL" id="CAUYUJ010005860">
    <property type="protein sequence ID" value="CAK0815232.1"/>
    <property type="molecule type" value="Genomic_DNA"/>
</dbReference>
<protein>
    <recommendedName>
        <fullName evidence="4">Phosphoglycerate kinase</fullName>
    </recommendedName>
</protein>
<name>A0ABN9R8K6_9DINO</name>
<feature type="non-terminal residue" evidence="2">
    <location>
        <position position="1082"/>
    </location>
</feature>
<sequence>APAGWSWVLAEDAGGLAYGSVAQVGSIGGTLLAARAGRRATVTLVGGASAMAFLREDWRRGDFIDKWRGTDARTLARAPGTRLARSWLAVTEAAVEVADPSFPLQPRSAAWCVAWLLREGGPIQHHESWKSRERLSSSDWGVSAHRALSTVLEDLATHDEVNVTNLLGVERMLRKMQLIEHIWDEKQREQDSGQLELPVEEVSAFMGGTGLSSRPSSMACPALLDVVGKELERISQIKKNARKLREEAKAAAGPKASGAKAVEALNGLGGAGAQGGSPPRAGATPAQQQCLARIAGSVAQLGPPPGDLQPLAALQELQAALSYDGSLSTRAEAMGVSWLSLPPPGNHPVALERLLGAEVFDPAHRDISCKVWPKAEVLQQKQRVGFEKPYSDPSLRDPRRYAALARRLHEARAVDLVSDAALVVDEVGLFSVAKKSGRQRLVVDARPATFWFGDPEGVLLATVALAVIELPDGASLWTASADIADAFYNAELPDAWRPYVALPPLDSWRLGRETAPRQPHPQRLWPRLAVLPIGWPRALAICQRVSEAAADRAGLSVLSRIADRRTGPCLGAGAHLVYVDNFAPLALDGDTADRLKDDMVTELRSEGLPLHEEGPAPLRAQVLGWVIDGARGAVTPSPRRAWRIILAARALLAMPKVSAQQAPAAGCSAAHRFIAKAGEAPRPWWPRARRELVWAMGVVPLAHADLRARWLGRVLCADASEWGRGVCEREMSGDVVERMGRIQERWRFRDPSAGAPREQLIEPLEPLEAHVYSEPSSRGHVSSAPSDIQEPIAPVVKGSPHVEPRETDFEPLEWAALVVVGGVTAALRWIPSDANPADLPPRQALMIGARLRWDAVASLAAAREAGKAGDGVGASRDDGPAPAGGGGLPPGGGLAARLAPGEMQPPVEAGGGGRQACGGDRGAGAQGSPPGHVLRTISVSAVPTAKYARLWADLAAWMTSVTVVLRAETADDLLEHWMGQQRAKGLPKAQVYNVVISVDLPSYSSLPDAPSWLEEAAEGVKLATLTPRLCQLRRSSPSVELARQLRALASAELRGRRQADASVARLPKLGRVSAQLQRLAPK</sequence>
<proteinExistence type="predicted"/>
<reference evidence="2" key="1">
    <citation type="submission" date="2023-10" db="EMBL/GenBank/DDBJ databases">
        <authorList>
            <person name="Chen Y."/>
            <person name="Shah S."/>
            <person name="Dougan E. K."/>
            <person name="Thang M."/>
            <person name="Chan C."/>
        </authorList>
    </citation>
    <scope>NUCLEOTIDE SEQUENCE [LARGE SCALE GENOMIC DNA]</scope>
</reference>